<gene>
    <name evidence="5" type="ORF">NQ502_01595</name>
</gene>
<dbReference type="InterPro" id="IPR059177">
    <property type="entry name" value="GH29D-like_dom"/>
</dbReference>
<feature type="signal peptide" evidence="3">
    <location>
        <begin position="1"/>
        <end position="34"/>
    </location>
</feature>
<dbReference type="Pfam" id="PF13290">
    <property type="entry name" value="CHB_HEX_C_1"/>
    <property type="match status" value="2"/>
</dbReference>
<evidence type="ECO:0000313" key="6">
    <source>
        <dbReference type="Proteomes" id="UP001060164"/>
    </source>
</evidence>
<feature type="domain" description="GH29D-like beta-sandwich" evidence="4">
    <location>
        <begin position="187"/>
        <end position="251"/>
    </location>
</feature>
<keyword evidence="3" id="KW-0732">Signal</keyword>
<protein>
    <submittedName>
        <fullName evidence="5">Chitobiase/beta-hexosaminidase C-terminal domain-containing protein</fullName>
    </submittedName>
</protein>
<keyword evidence="6" id="KW-1185">Reference proteome</keyword>
<keyword evidence="2" id="KW-0472">Membrane</keyword>
<feature type="compositionally biased region" description="Basic and acidic residues" evidence="1">
    <location>
        <begin position="34"/>
        <end position="66"/>
    </location>
</feature>
<name>A0ABY5VIB2_9FIRM</name>
<feature type="region of interest" description="Disordered" evidence="1">
    <location>
        <begin position="580"/>
        <end position="611"/>
    </location>
</feature>
<dbReference type="EMBL" id="CP102290">
    <property type="protein sequence ID" value="UWP59783.1"/>
    <property type="molecule type" value="Genomic_DNA"/>
</dbReference>
<keyword evidence="2" id="KW-1133">Transmembrane helix</keyword>
<evidence type="ECO:0000313" key="5">
    <source>
        <dbReference type="EMBL" id="UWP59783.1"/>
    </source>
</evidence>
<dbReference type="InterPro" id="IPR026876">
    <property type="entry name" value="Fn3_assoc_repeat"/>
</dbReference>
<proteinExistence type="predicted"/>
<organism evidence="5 6">
    <name type="scientific">Ruminococcus gauvreauii</name>
    <dbReference type="NCBI Taxonomy" id="438033"/>
    <lineage>
        <taxon>Bacteria</taxon>
        <taxon>Bacillati</taxon>
        <taxon>Bacillota</taxon>
        <taxon>Clostridia</taxon>
        <taxon>Eubacteriales</taxon>
        <taxon>Oscillospiraceae</taxon>
        <taxon>Ruminococcus</taxon>
    </lineage>
</organism>
<evidence type="ECO:0000256" key="2">
    <source>
        <dbReference type="SAM" id="Phobius"/>
    </source>
</evidence>
<accession>A0ABY5VIB2</accession>
<reference evidence="5" key="1">
    <citation type="journal article" date="2022" name="Cell">
        <title>Design, construction, and in vivo augmentation of a complex gut microbiome.</title>
        <authorList>
            <person name="Cheng A.G."/>
            <person name="Ho P.Y."/>
            <person name="Aranda-Diaz A."/>
            <person name="Jain S."/>
            <person name="Yu F.B."/>
            <person name="Meng X."/>
            <person name="Wang M."/>
            <person name="Iakiviak M."/>
            <person name="Nagashima K."/>
            <person name="Zhao A."/>
            <person name="Murugkar P."/>
            <person name="Patil A."/>
            <person name="Atabakhsh K."/>
            <person name="Weakley A."/>
            <person name="Yan J."/>
            <person name="Brumbaugh A.R."/>
            <person name="Higginbottom S."/>
            <person name="Dimas A."/>
            <person name="Shiver A.L."/>
            <person name="Deutschbauer A."/>
            <person name="Neff N."/>
            <person name="Sonnenburg J.L."/>
            <person name="Huang K.C."/>
            <person name="Fischbach M.A."/>
        </authorList>
    </citation>
    <scope>NUCLEOTIDE SEQUENCE</scope>
    <source>
        <strain evidence="5">DSM 19829</strain>
    </source>
</reference>
<dbReference type="Pfam" id="PF13287">
    <property type="entry name" value="Fn3_assoc"/>
    <property type="match status" value="1"/>
</dbReference>
<evidence type="ECO:0000256" key="1">
    <source>
        <dbReference type="SAM" id="MobiDB-lite"/>
    </source>
</evidence>
<keyword evidence="2" id="KW-0812">Transmembrane</keyword>
<evidence type="ECO:0000259" key="4">
    <source>
        <dbReference type="Pfam" id="PF13290"/>
    </source>
</evidence>
<feature type="compositionally biased region" description="Low complexity" evidence="1">
    <location>
        <begin position="580"/>
        <end position="605"/>
    </location>
</feature>
<dbReference type="RefSeq" id="WP_028528935.1">
    <property type="nucleotide sequence ID" value="NZ_CABLBR010000017.1"/>
</dbReference>
<feature type="domain" description="GH29D-like beta-sandwich" evidence="4">
    <location>
        <begin position="274"/>
        <end position="341"/>
    </location>
</feature>
<evidence type="ECO:0000256" key="3">
    <source>
        <dbReference type="SAM" id="SignalP"/>
    </source>
</evidence>
<sequence length="641" mass="69583">MKKMMKKIMSYMLITAVLITNLALVPVAASQENAAEKSDEVQETSKENADAGDLDKAEKKNMEDKSNTVPAAKNNQATAVNAPTATPESATYKNEQTIKLECSTPNTEIYYTTDGSEPSNDPANTSAKKYDAEFKVTANTTVNPTVAATTTVKAVAYDQGNKSEVAIFEYTIDPNYVIAKPAASVEPDTYKNPKKVTLSCETKNVKIYYTVDNSIPDPKSPDSVLYTEGTEIDIDNTTTLKAIAFGGDVKSEMLEATYTIDPNLVVEKPTTFLAEGTYHEDQETTLLCGTAGAEVYYTTDGSDPDRDKGVGKKYNNEKIPLTETMQLKAIAYFSDTNSGVVSFNFTIEKIRAVTVKGVTAAVSGEKPISKANVPKDANYEFVRMEWMEKVGESKTLQPMSTERFQPNMSYYPYITLRAKAGYQFDQTTLDVGWRTGVTIEGFDGKSSVMKFQDDEIVVASVYPTGAVKTASADDNKITGIKSTYAKNATVTFNAIGAGSANEEIHGNERYIPVEYQVGSSDAVKLKTNKTSATGSYKVKSAGKYTMKVTFQKQVYDADAGDGGEWKDVADEIDVKSTSFKVTSKSPGGTPTRRTAKPTKTSSTRAKNARTADETPIGTMAAVCLLAGTAAVVMTVRRRKNR</sequence>
<dbReference type="Proteomes" id="UP001060164">
    <property type="component" value="Chromosome"/>
</dbReference>
<feature type="compositionally biased region" description="Polar residues" evidence="1">
    <location>
        <begin position="67"/>
        <end position="93"/>
    </location>
</feature>
<feature type="chain" id="PRO_5045071523" evidence="3">
    <location>
        <begin position="35"/>
        <end position="641"/>
    </location>
</feature>
<feature type="region of interest" description="Disordered" evidence="1">
    <location>
        <begin position="33"/>
        <end position="93"/>
    </location>
</feature>
<feature type="transmembrane region" description="Helical" evidence="2">
    <location>
        <begin position="616"/>
        <end position="635"/>
    </location>
</feature>